<organism evidence="1 2">
    <name type="scientific">Marinobacterium lutimaris</name>
    <dbReference type="NCBI Taxonomy" id="568106"/>
    <lineage>
        <taxon>Bacteria</taxon>
        <taxon>Pseudomonadati</taxon>
        <taxon>Pseudomonadota</taxon>
        <taxon>Gammaproteobacteria</taxon>
        <taxon>Oceanospirillales</taxon>
        <taxon>Oceanospirillaceae</taxon>
        <taxon>Marinobacterium</taxon>
    </lineage>
</organism>
<dbReference type="EMBL" id="FNVQ01000001">
    <property type="protein sequence ID" value="SEG04353.1"/>
    <property type="molecule type" value="Genomic_DNA"/>
</dbReference>
<evidence type="ECO:0000313" key="2">
    <source>
        <dbReference type="Proteomes" id="UP000236745"/>
    </source>
</evidence>
<name>A0A1H5WYH2_9GAMM</name>
<keyword evidence="2" id="KW-1185">Reference proteome</keyword>
<evidence type="ECO:0000313" key="1">
    <source>
        <dbReference type="EMBL" id="SEG04353.1"/>
    </source>
</evidence>
<accession>A0A1H5WYH2</accession>
<protein>
    <submittedName>
        <fullName evidence="1">Uncharacterized protein</fullName>
    </submittedName>
</protein>
<proteinExistence type="predicted"/>
<gene>
    <name evidence="1" type="ORF">SAMN05444390_1011202</name>
</gene>
<dbReference type="AlphaFoldDB" id="A0A1H5WYH2"/>
<dbReference type="InterPro" id="IPR054222">
    <property type="entry name" value="DUF6942"/>
</dbReference>
<dbReference type="Proteomes" id="UP000236745">
    <property type="component" value="Unassembled WGS sequence"/>
</dbReference>
<dbReference type="Pfam" id="PF22098">
    <property type="entry name" value="DUF6942"/>
    <property type="match status" value="1"/>
</dbReference>
<reference evidence="1 2" key="1">
    <citation type="submission" date="2016-10" db="EMBL/GenBank/DDBJ databases">
        <authorList>
            <person name="de Groot N.N."/>
        </authorList>
    </citation>
    <scope>NUCLEOTIDE SEQUENCE [LARGE SCALE GENOMIC DNA]</scope>
    <source>
        <strain evidence="1 2">DSM 22012</strain>
    </source>
</reference>
<sequence length="160" mass="17987">MSMTSPKLQRLGSANPRLCVYIPHLPEALEACAASGDVATLLAHNSNHWRKIVTLSAKIASPDDDWRTFRDQQFFRQVALVFSASIEVGACWHWIGGKDNQARFGLDSADWAPLAGTDDLFIDAERKLLLTPYPDYRQLSNQKVELIRQALQQLGFYGVR</sequence>